<dbReference type="Proteomes" id="UP000533306">
    <property type="component" value="Unassembled WGS sequence"/>
</dbReference>
<evidence type="ECO:0000313" key="2">
    <source>
        <dbReference type="Proteomes" id="UP000533306"/>
    </source>
</evidence>
<name>A0A7W9S227_9HYPH</name>
<evidence type="ECO:0000313" key="1">
    <source>
        <dbReference type="EMBL" id="MBB6012667.1"/>
    </source>
</evidence>
<sequence length="70" mass="8030">MSDHTTLITRDQLCALLNISDTTRQRLEKADPTFPLKIHVSLRRVGYLRADAHAWLMQQREAASRQQNAA</sequence>
<proteinExistence type="predicted"/>
<dbReference type="AlphaFoldDB" id="A0A7W9S227"/>
<comment type="caution">
    <text evidence="1">The sequence shown here is derived from an EMBL/GenBank/DDBJ whole genome shotgun (WGS) entry which is preliminary data.</text>
</comment>
<accession>A0A7W9S227</accession>
<protein>
    <submittedName>
        <fullName evidence="1">Prophage regulatory protein</fullName>
    </submittedName>
</protein>
<reference evidence="1 2" key="1">
    <citation type="submission" date="2020-08" db="EMBL/GenBank/DDBJ databases">
        <title>Genomic Encyclopedia of Type Strains, Phase IV (KMG-IV): sequencing the most valuable type-strain genomes for metagenomic binning, comparative biology and taxonomic classification.</title>
        <authorList>
            <person name="Goeker M."/>
        </authorList>
    </citation>
    <scope>NUCLEOTIDE SEQUENCE [LARGE SCALE GENOMIC DNA]</scope>
    <source>
        <strain evidence="1 2">DSM 11099</strain>
    </source>
</reference>
<organism evidence="1 2">
    <name type="scientific">Aquamicrobium lusatiense</name>
    <dbReference type="NCBI Taxonomy" id="89772"/>
    <lineage>
        <taxon>Bacteria</taxon>
        <taxon>Pseudomonadati</taxon>
        <taxon>Pseudomonadota</taxon>
        <taxon>Alphaproteobacteria</taxon>
        <taxon>Hyphomicrobiales</taxon>
        <taxon>Phyllobacteriaceae</taxon>
        <taxon>Aquamicrobium</taxon>
    </lineage>
</organism>
<dbReference type="RefSeq" id="WP_183829399.1">
    <property type="nucleotide sequence ID" value="NZ_JACHEU010000001.1"/>
</dbReference>
<dbReference type="EMBL" id="JACHEU010000001">
    <property type="protein sequence ID" value="MBB6012667.1"/>
    <property type="molecule type" value="Genomic_DNA"/>
</dbReference>
<keyword evidence="2" id="KW-1185">Reference proteome</keyword>
<gene>
    <name evidence="1" type="ORF">HNR59_002012</name>
</gene>